<feature type="non-terminal residue" evidence="1">
    <location>
        <position position="1"/>
    </location>
</feature>
<dbReference type="PANTHER" id="PTHR20883:SF51">
    <property type="entry name" value="PHYTANOYL-COA HYDROXYLASE"/>
    <property type="match status" value="1"/>
</dbReference>
<dbReference type="EMBL" id="UINC01077593">
    <property type="protein sequence ID" value="SVC17857.1"/>
    <property type="molecule type" value="Genomic_DNA"/>
</dbReference>
<dbReference type="PANTHER" id="PTHR20883">
    <property type="entry name" value="PHYTANOYL-COA DIOXYGENASE DOMAIN CONTAINING 1"/>
    <property type="match status" value="1"/>
</dbReference>
<dbReference type="Pfam" id="PF05721">
    <property type="entry name" value="PhyH"/>
    <property type="match status" value="1"/>
</dbReference>
<dbReference type="AlphaFoldDB" id="A0A382K462"/>
<reference evidence="1" key="1">
    <citation type="submission" date="2018-05" db="EMBL/GenBank/DDBJ databases">
        <authorList>
            <person name="Lanie J.A."/>
            <person name="Ng W.-L."/>
            <person name="Kazmierczak K.M."/>
            <person name="Andrzejewski T.M."/>
            <person name="Davidsen T.M."/>
            <person name="Wayne K.J."/>
            <person name="Tettelin H."/>
            <person name="Glass J.I."/>
            <person name="Rusch D."/>
            <person name="Podicherti R."/>
            <person name="Tsui H.-C.T."/>
            <person name="Winkler M.E."/>
        </authorList>
    </citation>
    <scope>NUCLEOTIDE SEQUENCE</scope>
</reference>
<dbReference type="Gene3D" id="2.60.120.620">
    <property type="entry name" value="q2cbj1_9rhob like domain"/>
    <property type="match status" value="1"/>
</dbReference>
<dbReference type="InterPro" id="IPR008775">
    <property type="entry name" value="Phytyl_CoA_dOase-like"/>
</dbReference>
<name>A0A382K462_9ZZZZ</name>
<dbReference type="SUPFAM" id="SSF51197">
    <property type="entry name" value="Clavaminate synthase-like"/>
    <property type="match status" value="1"/>
</dbReference>
<evidence type="ECO:0000313" key="1">
    <source>
        <dbReference type="EMBL" id="SVC17857.1"/>
    </source>
</evidence>
<accession>A0A382K462</accession>
<evidence type="ECO:0008006" key="2">
    <source>
        <dbReference type="Google" id="ProtNLM"/>
    </source>
</evidence>
<sequence>VDMESIEFELDDFKDRKFWDKIFKDLHTSLPSNFESSFESFDIDSNALELYKTRLLDEGYVQAPKLPWEDWFLNIREAIELLERLNIPLPFIFVCCEPWWLLAKLHKILEKLFEGEYYLLPDFWVWHVDPNKKDAGWGVHRDRGPASLFQNGKPKSLTVWIPLTDATTENGCMYVLPANHDTNYLDGATIKENIDLQDIVALPAGAGSPIIWNQAIMHWGARSLPRGKAPRISVAFEVQLAKVDPFNQPLIPPLSIPDFETRLKLVCKQILQYKHMYPLTANVKSFAEEILL</sequence>
<gene>
    <name evidence="1" type="ORF">METZ01_LOCUS270711</name>
</gene>
<organism evidence="1">
    <name type="scientific">marine metagenome</name>
    <dbReference type="NCBI Taxonomy" id="408172"/>
    <lineage>
        <taxon>unclassified sequences</taxon>
        <taxon>metagenomes</taxon>
        <taxon>ecological metagenomes</taxon>
    </lineage>
</organism>
<protein>
    <recommendedName>
        <fullName evidence="2">Phytanoyl-CoA dioxygenase</fullName>
    </recommendedName>
</protein>
<proteinExistence type="predicted"/>